<comment type="caution">
    <text evidence="3">The sequence shown here is derived from an EMBL/GenBank/DDBJ whole genome shotgun (WGS) entry which is preliminary data.</text>
</comment>
<organism evidence="3 4">
    <name type="scientific">Microbacterium mitrae</name>
    <dbReference type="NCBI Taxonomy" id="664640"/>
    <lineage>
        <taxon>Bacteria</taxon>
        <taxon>Bacillati</taxon>
        <taxon>Actinomycetota</taxon>
        <taxon>Actinomycetes</taxon>
        <taxon>Micrococcales</taxon>
        <taxon>Microbacteriaceae</taxon>
        <taxon>Microbacterium</taxon>
    </lineage>
</organism>
<gene>
    <name evidence="3" type="ORF">FVP60_08240</name>
</gene>
<feature type="region of interest" description="Disordered" evidence="1">
    <location>
        <begin position="1"/>
        <end position="40"/>
    </location>
</feature>
<evidence type="ECO:0000313" key="4">
    <source>
        <dbReference type="Proteomes" id="UP000321196"/>
    </source>
</evidence>
<sequence length="328" mass="36171">MPSAGRHHSDARGVSPRFRRPLSRGGESFPPQGGTKGRLSAVGLRLRVARNAKPHTSFMDIRETVAQFGGVVRTRQLRAHGFTPYEISRAVDDRRLSRVRLGVIAVNLDLPSTLAAAHGGQLACVSALKQRGVWVLPVAKGLHVGVASHARTFTHADCSCTDHHDQYSRGFGIASVRVALVQLAACQGDEAFFVALESAWNQGLLTRKDRDWIRGQVPARIRLLVDFARGDSESGLESLVRLRLFRLGLLVRAQVPVHGVGRVDFLIGRLIIKVDGRANHDGYSRRHKDLIRDADATAQGFRVLRFDYAMVMYDWPRVIAAILAALED</sequence>
<dbReference type="AlphaFoldDB" id="A0A5C8HNP8"/>
<dbReference type="Pfam" id="PF04480">
    <property type="entry name" value="DUF559"/>
    <property type="match status" value="1"/>
</dbReference>
<dbReference type="SUPFAM" id="SSF52980">
    <property type="entry name" value="Restriction endonuclease-like"/>
    <property type="match status" value="1"/>
</dbReference>
<feature type="domain" description="DUF559" evidence="2">
    <location>
        <begin position="233"/>
        <end position="327"/>
    </location>
</feature>
<proteinExistence type="predicted"/>
<name>A0A5C8HNP8_9MICO</name>
<dbReference type="Gene3D" id="3.40.960.10">
    <property type="entry name" value="VSR Endonuclease"/>
    <property type="match status" value="1"/>
</dbReference>
<dbReference type="Proteomes" id="UP000321196">
    <property type="component" value="Unassembled WGS sequence"/>
</dbReference>
<evidence type="ECO:0000259" key="2">
    <source>
        <dbReference type="Pfam" id="PF04480"/>
    </source>
</evidence>
<keyword evidence="4" id="KW-1185">Reference proteome</keyword>
<evidence type="ECO:0000256" key="1">
    <source>
        <dbReference type="SAM" id="MobiDB-lite"/>
    </source>
</evidence>
<dbReference type="InterPro" id="IPR007569">
    <property type="entry name" value="DUF559"/>
</dbReference>
<reference evidence="3 4" key="1">
    <citation type="submission" date="2019-08" db="EMBL/GenBank/DDBJ databases">
        <authorList>
            <person name="Dong K."/>
        </authorList>
    </citation>
    <scope>NUCLEOTIDE SEQUENCE [LARGE SCALE GENOMIC DNA]</scope>
    <source>
        <strain evidence="3 4">M4-8</strain>
    </source>
</reference>
<evidence type="ECO:0000313" key="3">
    <source>
        <dbReference type="EMBL" id="TXK04649.1"/>
    </source>
</evidence>
<accession>A0A5C8HNP8</accession>
<dbReference type="EMBL" id="VRSW01000002">
    <property type="protein sequence ID" value="TXK04649.1"/>
    <property type="molecule type" value="Genomic_DNA"/>
</dbReference>
<dbReference type="OrthoDB" id="2594539at2"/>
<dbReference type="InterPro" id="IPR011335">
    <property type="entry name" value="Restrct_endonuc-II-like"/>
</dbReference>
<protein>
    <submittedName>
        <fullName evidence="3">DUF559 domain-containing protein</fullName>
    </submittedName>
</protein>